<dbReference type="InterPro" id="IPR001365">
    <property type="entry name" value="A_deaminase_dom"/>
</dbReference>
<dbReference type="RefSeq" id="WP_381744778.1">
    <property type="nucleotide sequence ID" value="NZ_JBHSDP010000031.1"/>
</dbReference>
<keyword evidence="4" id="KW-0546">Nucleotide metabolism</keyword>
<reference evidence="7" key="1">
    <citation type="journal article" date="2019" name="Int. J. Syst. Evol. Microbiol.">
        <title>The Global Catalogue of Microorganisms (GCM) 10K type strain sequencing project: providing services to taxonomists for standard genome sequencing and annotation.</title>
        <authorList>
            <consortium name="The Broad Institute Genomics Platform"/>
            <consortium name="The Broad Institute Genome Sequencing Center for Infectious Disease"/>
            <person name="Wu L."/>
            <person name="Ma J."/>
        </authorList>
    </citation>
    <scope>NUCLEOTIDE SEQUENCE [LARGE SCALE GENOMIC DNA]</scope>
    <source>
        <strain evidence="7">PCU 347</strain>
    </source>
</reference>
<sequence length="343" mass="37580">MTTAPAPVDAFIAGLPKCELHLHIEGTLEPALKFALAQRGGIALPYADESALRAAYDFHDLPGFLAVYYEGMSVLRTEQDFYDLAAAYAAKAHAQKVRYAEIFFDPQAHTARGVAFDTVVRGLTRALDDAERATGFRGRLVMCFLRDFQAEFAMATLVQSLPYKEWIVGVGLDSDEAGNPPVKFREVFARARAEGYRLTMHCDVDQENSTEHIRQVVEEIGADRIDHGVNALEDPALLARIRERGLGLTVCPISNAHVTDGMKAAEIRALLDADVKVTVNSDDPAYFPGYVAENLAALRGPAQLSDADLVRLQRNAIEISWAAPAVREEFLAELAAYAENAGR</sequence>
<organism evidence="6 7">
    <name type="scientific">Streptomyces andamanensis</name>
    <dbReference type="NCBI Taxonomy" id="1565035"/>
    <lineage>
        <taxon>Bacteria</taxon>
        <taxon>Bacillati</taxon>
        <taxon>Actinomycetota</taxon>
        <taxon>Actinomycetes</taxon>
        <taxon>Kitasatosporales</taxon>
        <taxon>Streptomycetaceae</taxon>
        <taxon>Streptomyces</taxon>
    </lineage>
</organism>
<feature type="binding site" evidence="4">
    <location>
        <position position="283"/>
    </location>
    <ligand>
        <name>substrate</name>
    </ligand>
</feature>
<proteinExistence type="inferred from homology"/>
<dbReference type="Proteomes" id="UP001595824">
    <property type="component" value="Unassembled WGS sequence"/>
</dbReference>
<dbReference type="HAMAP" id="MF_01962">
    <property type="entry name" value="Adenine_deaminase"/>
    <property type="match status" value="1"/>
</dbReference>
<dbReference type="Pfam" id="PF00962">
    <property type="entry name" value="A_deaminase"/>
    <property type="match status" value="1"/>
</dbReference>
<evidence type="ECO:0000256" key="4">
    <source>
        <dbReference type="HAMAP-Rule" id="MF_01962"/>
    </source>
</evidence>
<evidence type="ECO:0000256" key="2">
    <source>
        <dbReference type="ARBA" id="ARBA00022801"/>
    </source>
</evidence>
<name>A0ABV8TSK1_9ACTN</name>
<feature type="site" description="Important for catalytic activity" evidence="4">
    <location>
        <position position="227"/>
    </location>
</feature>
<dbReference type="PANTHER" id="PTHR43114:SF7">
    <property type="entry name" value="ADENOSINE DEAMINASE DOMAIN-CONTAINING PROTEIN"/>
    <property type="match status" value="1"/>
</dbReference>
<comment type="caution">
    <text evidence="6">The sequence shown here is derived from an EMBL/GenBank/DDBJ whole genome shotgun (WGS) entry which is preliminary data.</text>
</comment>
<keyword evidence="3 4" id="KW-0862">Zinc</keyword>
<dbReference type="PANTHER" id="PTHR43114">
    <property type="entry name" value="ADENINE DEAMINASE"/>
    <property type="match status" value="1"/>
</dbReference>
<dbReference type="Gene3D" id="3.20.20.140">
    <property type="entry name" value="Metal-dependent hydrolases"/>
    <property type="match status" value="1"/>
</dbReference>
<dbReference type="InterPro" id="IPR006330">
    <property type="entry name" value="Ado/ade_deaminase"/>
</dbReference>
<comment type="cofactor">
    <cofactor evidence="4">
        <name>Zn(2+)</name>
        <dbReference type="ChEBI" id="CHEBI:29105"/>
    </cofactor>
    <text evidence="4">Binds 1 zinc ion per subunit.</text>
</comment>
<keyword evidence="2 4" id="KW-0378">Hydrolase</keyword>
<feature type="domain" description="Adenosine deaminase" evidence="5">
    <location>
        <begin position="16"/>
        <end position="335"/>
    </location>
</feature>
<evidence type="ECO:0000256" key="1">
    <source>
        <dbReference type="ARBA" id="ARBA00022723"/>
    </source>
</evidence>
<comment type="function">
    <text evidence="4">Catalyzes the hydrolytic deamination of adenine to hypoxanthine. Plays an important role in the purine salvage pathway and in nitrogen catabolism.</text>
</comment>
<dbReference type="InterPro" id="IPR032466">
    <property type="entry name" value="Metal_Hydrolase"/>
</dbReference>
<dbReference type="NCBIfam" id="TIGR01430">
    <property type="entry name" value="aden_deam"/>
    <property type="match status" value="1"/>
</dbReference>
<protein>
    <recommendedName>
        <fullName evidence="4">Adenine deaminase</fullName>
        <shortName evidence="4">ADE</shortName>
        <ecNumber evidence="4">3.5.4.2</ecNumber>
    </recommendedName>
    <alternativeName>
        <fullName evidence="4">Adenine aminohydrolase</fullName>
        <shortName evidence="4">AAH</shortName>
    </alternativeName>
</protein>
<accession>A0ABV8TSK1</accession>
<feature type="binding site" evidence="4">
    <location>
        <position position="23"/>
    </location>
    <ligand>
        <name>Zn(2+)</name>
        <dbReference type="ChEBI" id="CHEBI:29105"/>
        <note>catalytic</note>
    </ligand>
</feature>
<gene>
    <name evidence="6" type="primary">add</name>
    <name evidence="6" type="ORF">ACFPC0_37985</name>
</gene>
<evidence type="ECO:0000313" key="7">
    <source>
        <dbReference type="Proteomes" id="UP001595824"/>
    </source>
</evidence>
<evidence type="ECO:0000313" key="6">
    <source>
        <dbReference type="EMBL" id="MFC4333458.1"/>
    </source>
</evidence>
<dbReference type="InterPro" id="IPR028892">
    <property type="entry name" value="ADE"/>
</dbReference>
<comment type="caution">
    <text evidence="4">Lacks conserved residue(s) required for the propagation of feature annotation.</text>
</comment>
<keyword evidence="7" id="KW-1185">Reference proteome</keyword>
<keyword evidence="1 4" id="KW-0479">Metal-binding</keyword>
<dbReference type="EC" id="3.5.4.2" evidence="4"/>
<comment type="similarity">
    <text evidence="4">Belongs to the metallo-dependent hydrolases superfamily. Adenosine and AMP deaminases family. Adenine deaminase type 2 subfamily.</text>
</comment>
<evidence type="ECO:0000259" key="5">
    <source>
        <dbReference type="Pfam" id="PF00962"/>
    </source>
</evidence>
<dbReference type="EMBL" id="JBHSDP010000031">
    <property type="protein sequence ID" value="MFC4333458.1"/>
    <property type="molecule type" value="Genomic_DNA"/>
</dbReference>
<dbReference type="GO" id="GO:0016787">
    <property type="term" value="F:hydrolase activity"/>
    <property type="evidence" value="ECO:0007669"/>
    <property type="project" value="UniProtKB-KW"/>
</dbReference>
<feature type="binding site" evidence="4">
    <location>
        <position position="201"/>
    </location>
    <ligand>
        <name>Zn(2+)</name>
        <dbReference type="ChEBI" id="CHEBI:29105"/>
        <note>catalytic</note>
    </ligand>
</feature>
<feature type="binding site" evidence="4">
    <location>
        <position position="21"/>
    </location>
    <ligand>
        <name>Zn(2+)</name>
        <dbReference type="ChEBI" id="CHEBI:29105"/>
        <note>catalytic</note>
    </ligand>
</feature>
<evidence type="ECO:0000256" key="3">
    <source>
        <dbReference type="ARBA" id="ARBA00022833"/>
    </source>
</evidence>
<dbReference type="SUPFAM" id="SSF51556">
    <property type="entry name" value="Metallo-dependent hydrolases"/>
    <property type="match status" value="1"/>
</dbReference>
<comment type="catalytic activity">
    <reaction evidence="4">
        <text>adenine + H2O + H(+) = hypoxanthine + NH4(+)</text>
        <dbReference type="Rhea" id="RHEA:23688"/>
        <dbReference type="ChEBI" id="CHEBI:15377"/>
        <dbReference type="ChEBI" id="CHEBI:15378"/>
        <dbReference type="ChEBI" id="CHEBI:16708"/>
        <dbReference type="ChEBI" id="CHEBI:17368"/>
        <dbReference type="ChEBI" id="CHEBI:28938"/>
        <dbReference type="EC" id="3.5.4.2"/>
    </reaction>
</comment>
<feature type="binding site" evidence="4">
    <location>
        <position position="282"/>
    </location>
    <ligand>
        <name>Zn(2+)</name>
        <dbReference type="ChEBI" id="CHEBI:29105"/>
        <note>catalytic</note>
    </ligand>
</feature>